<comment type="caution">
    <text evidence="9">The sequence shown here is derived from an EMBL/GenBank/DDBJ whole genome shotgun (WGS) entry which is preliminary data.</text>
</comment>
<dbReference type="Pfam" id="PF05198">
    <property type="entry name" value="IF3_N"/>
    <property type="match status" value="1"/>
</dbReference>
<comment type="similarity">
    <text evidence="1 4">Belongs to the IF-3 family.</text>
</comment>
<feature type="domain" description="Translation initiation factor 3 C-terminal" evidence="7">
    <location>
        <begin position="84"/>
        <end position="165"/>
    </location>
</feature>
<dbReference type="GO" id="GO:0032790">
    <property type="term" value="P:ribosome disassembly"/>
    <property type="evidence" value="ECO:0007669"/>
    <property type="project" value="TreeGrafter"/>
</dbReference>
<evidence type="ECO:0000256" key="1">
    <source>
        <dbReference type="ARBA" id="ARBA00005439"/>
    </source>
</evidence>
<evidence type="ECO:0000259" key="8">
    <source>
        <dbReference type="Pfam" id="PF05198"/>
    </source>
</evidence>
<name>A0A1F5JYE4_9BACT</name>
<feature type="region of interest" description="Disordered" evidence="6">
    <location>
        <begin position="162"/>
        <end position="199"/>
    </location>
</feature>
<dbReference type="HAMAP" id="MF_00080">
    <property type="entry name" value="IF_3"/>
    <property type="match status" value="1"/>
</dbReference>
<dbReference type="Gene3D" id="3.10.20.80">
    <property type="entry name" value="Translation initiation factor 3 (IF-3), N-terminal domain"/>
    <property type="match status" value="1"/>
</dbReference>
<dbReference type="EMBL" id="MFCV01000008">
    <property type="protein sequence ID" value="OGE33636.1"/>
    <property type="molecule type" value="Genomic_DNA"/>
</dbReference>
<dbReference type="InterPro" id="IPR019814">
    <property type="entry name" value="Translation_initiation_fac_3_N"/>
</dbReference>
<keyword evidence="3 4" id="KW-0648">Protein biosynthesis</keyword>
<proteinExistence type="inferred from homology"/>
<evidence type="ECO:0000256" key="2">
    <source>
        <dbReference type="ARBA" id="ARBA00022540"/>
    </source>
</evidence>
<sequence length="199" mass="22579">MAKFYRLNENIQAPKLRVIGNNNEVLGILDKAEALKKAKEQELDLIEIAPQADPPVARIVDFQKFRYEESKKDKGSKKGGEGGLKELWLSPRIDEHDLKVRLRRTEEFLKKGYKVKLTVKFKGREMAHQDLGFKVLKEALSELGEGVGVDRDPKMEGRKLSMIVGKSKHSLPKEGKGGKNEQTENKQINTKENKDNIQG</sequence>
<dbReference type="GO" id="GO:0043022">
    <property type="term" value="F:ribosome binding"/>
    <property type="evidence" value="ECO:0007669"/>
    <property type="project" value="TreeGrafter"/>
</dbReference>
<dbReference type="Pfam" id="PF00707">
    <property type="entry name" value="IF3_C"/>
    <property type="match status" value="1"/>
</dbReference>
<evidence type="ECO:0000313" key="10">
    <source>
        <dbReference type="Proteomes" id="UP000176902"/>
    </source>
</evidence>
<dbReference type="InterPro" id="IPR036788">
    <property type="entry name" value="T_IF-3_C_sf"/>
</dbReference>
<comment type="subcellular location">
    <subcellularLocation>
        <location evidence="4">Cytoplasm</location>
    </subcellularLocation>
</comment>
<dbReference type="InterPro" id="IPR001288">
    <property type="entry name" value="Translation_initiation_fac_3"/>
</dbReference>
<dbReference type="NCBIfam" id="TIGR00168">
    <property type="entry name" value="infC"/>
    <property type="match status" value="1"/>
</dbReference>
<evidence type="ECO:0000259" key="7">
    <source>
        <dbReference type="Pfam" id="PF00707"/>
    </source>
</evidence>
<keyword evidence="2 4" id="KW-0396">Initiation factor</keyword>
<dbReference type="SUPFAM" id="SSF55200">
    <property type="entry name" value="Translation initiation factor IF3, C-terminal domain"/>
    <property type="match status" value="1"/>
</dbReference>
<organism evidence="9 10">
    <name type="scientific">Candidatus Daviesbacteria bacterium RIFCSPHIGHO2_02_FULL_36_13</name>
    <dbReference type="NCBI Taxonomy" id="1797768"/>
    <lineage>
        <taxon>Bacteria</taxon>
        <taxon>Candidatus Daviesiibacteriota</taxon>
    </lineage>
</organism>
<dbReference type="SUPFAM" id="SSF54364">
    <property type="entry name" value="Translation initiation factor IF3, N-terminal domain"/>
    <property type="match status" value="1"/>
</dbReference>
<dbReference type="InterPro" id="IPR036787">
    <property type="entry name" value="T_IF-3_N_sf"/>
</dbReference>
<reference evidence="9 10" key="1">
    <citation type="journal article" date="2016" name="Nat. Commun.">
        <title>Thousands of microbial genomes shed light on interconnected biogeochemical processes in an aquifer system.</title>
        <authorList>
            <person name="Anantharaman K."/>
            <person name="Brown C.T."/>
            <person name="Hug L.A."/>
            <person name="Sharon I."/>
            <person name="Castelle C.J."/>
            <person name="Probst A.J."/>
            <person name="Thomas B.C."/>
            <person name="Singh A."/>
            <person name="Wilkins M.J."/>
            <person name="Karaoz U."/>
            <person name="Brodie E.L."/>
            <person name="Williams K.H."/>
            <person name="Hubbard S.S."/>
            <person name="Banfield J.F."/>
        </authorList>
    </citation>
    <scope>NUCLEOTIDE SEQUENCE [LARGE SCALE GENOMIC DNA]</scope>
</reference>
<gene>
    <name evidence="4" type="primary">infC</name>
    <name evidence="9" type="ORF">A3C59_00135</name>
</gene>
<feature type="domain" description="Translation initiation factor 3 N-terminal" evidence="8">
    <location>
        <begin position="7"/>
        <end position="74"/>
    </location>
</feature>
<feature type="compositionally biased region" description="Basic and acidic residues" evidence="6">
    <location>
        <begin position="171"/>
        <end position="199"/>
    </location>
</feature>
<evidence type="ECO:0000256" key="3">
    <source>
        <dbReference type="ARBA" id="ARBA00022917"/>
    </source>
</evidence>
<evidence type="ECO:0000256" key="5">
    <source>
        <dbReference type="NCBIfam" id="TIGR00168"/>
    </source>
</evidence>
<dbReference type="PANTHER" id="PTHR10938">
    <property type="entry name" value="TRANSLATION INITIATION FACTOR IF-3"/>
    <property type="match status" value="1"/>
</dbReference>
<protein>
    <recommendedName>
        <fullName evidence="4 5">Translation initiation factor IF-3</fullName>
    </recommendedName>
</protein>
<dbReference type="PANTHER" id="PTHR10938:SF0">
    <property type="entry name" value="TRANSLATION INITIATION FACTOR IF-3, MITOCHONDRIAL"/>
    <property type="match status" value="1"/>
</dbReference>
<evidence type="ECO:0000256" key="6">
    <source>
        <dbReference type="SAM" id="MobiDB-lite"/>
    </source>
</evidence>
<dbReference type="Proteomes" id="UP000176902">
    <property type="component" value="Unassembled WGS sequence"/>
</dbReference>
<comment type="function">
    <text evidence="4">IF-3 binds to the 30S ribosomal subunit and shifts the equilibrium between 70S ribosomes and their 50S and 30S subunits in favor of the free subunits, thus enhancing the availability of 30S subunits on which protein synthesis initiation begins.</text>
</comment>
<evidence type="ECO:0000256" key="4">
    <source>
        <dbReference type="HAMAP-Rule" id="MF_00080"/>
    </source>
</evidence>
<dbReference type="AlphaFoldDB" id="A0A1F5JYE4"/>
<accession>A0A1F5JYE4</accession>
<dbReference type="GO" id="GO:0005737">
    <property type="term" value="C:cytoplasm"/>
    <property type="evidence" value="ECO:0007669"/>
    <property type="project" value="UniProtKB-SubCell"/>
</dbReference>
<evidence type="ECO:0000313" key="9">
    <source>
        <dbReference type="EMBL" id="OGE33636.1"/>
    </source>
</evidence>
<dbReference type="STRING" id="1797768.A3C59_00135"/>
<keyword evidence="4" id="KW-0963">Cytoplasm</keyword>
<dbReference type="InterPro" id="IPR019815">
    <property type="entry name" value="Translation_initiation_fac_3_C"/>
</dbReference>
<dbReference type="Gene3D" id="3.30.110.10">
    <property type="entry name" value="Translation initiation factor 3 (IF-3), C-terminal domain"/>
    <property type="match status" value="1"/>
</dbReference>
<dbReference type="GO" id="GO:0003743">
    <property type="term" value="F:translation initiation factor activity"/>
    <property type="evidence" value="ECO:0007669"/>
    <property type="project" value="UniProtKB-UniRule"/>
</dbReference>
<comment type="subunit">
    <text evidence="4">Monomer.</text>
</comment>